<dbReference type="SUPFAM" id="SSF57850">
    <property type="entry name" value="RING/U-box"/>
    <property type="match status" value="1"/>
</dbReference>
<keyword evidence="1" id="KW-0812">Transmembrane</keyword>
<sequence>MWGSNYETNALKEFTLQLEKTDAATSALQREVMSLEQSLKTTSDDALQQKLDYLKGVVSSSRNMKKALELKHIGVKEEYMDLNIFPIEGGSARLYELNEVYSKMTLLLSVSEQNIYKILGTPTNWFGTQVAALESWLKMQPFKAGSIVVGSAAFMAGVLALIADAGCKCGAWTVLGHVAFGACVGGGVALLGLLLFAGYECCYRRSQAKSDTQKVEEMVNLLRTIPDNQYIKQLDDLIADCLSVGGKIPGHEDRLCVACHNEGYEVVEPVRARGCKGHHYMCKACWKEYLRTPGGREGKCPVCRV</sequence>
<evidence type="ECO:0000313" key="2">
    <source>
        <dbReference type="EMBL" id="CAE7347482.1"/>
    </source>
</evidence>
<proteinExistence type="predicted"/>
<accession>A0A812PGQ9</accession>
<comment type="caution">
    <text evidence="2">The sequence shown here is derived from an EMBL/GenBank/DDBJ whole genome shotgun (WGS) entry which is preliminary data.</text>
</comment>
<protein>
    <recommendedName>
        <fullName evidence="4">RING-type domain-containing protein</fullName>
    </recommendedName>
</protein>
<keyword evidence="1" id="KW-0472">Membrane</keyword>
<dbReference type="OrthoDB" id="10579237at2759"/>
<evidence type="ECO:0000313" key="3">
    <source>
        <dbReference type="Proteomes" id="UP000604046"/>
    </source>
</evidence>
<dbReference type="EMBL" id="CAJNDS010002139">
    <property type="protein sequence ID" value="CAE7347482.1"/>
    <property type="molecule type" value="Genomic_DNA"/>
</dbReference>
<gene>
    <name evidence="2" type="ORF">SNAT2548_LOCUS18234</name>
</gene>
<keyword evidence="3" id="KW-1185">Reference proteome</keyword>
<evidence type="ECO:0000256" key="1">
    <source>
        <dbReference type="SAM" id="Phobius"/>
    </source>
</evidence>
<dbReference type="Proteomes" id="UP000604046">
    <property type="component" value="Unassembled WGS sequence"/>
</dbReference>
<reference evidence="2" key="1">
    <citation type="submission" date="2021-02" db="EMBL/GenBank/DDBJ databases">
        <authorList>
            <person name="Dougan E. K."/>
            <person name="Rhodes N."/>
            <person name="Thang M."/>
            <person name="Chan C."/>
        </authorList>
    </citation>
    <scope>NUCLEOTIDE SEQUENCE</scope>
</reference>
<dbReference type="AlphaFoldDB" id="A0A812PGQ9"/>
<feature type="transmembrane region" description="Helical" evidence="1">
    <location>
        <begin position="175"/>
        <end position="199"/>
    </location>
</feature>
<organism evidence="2 3">
    <name type="scientific">Symbiodinium natans</name>
    <dbReference type="NCBI Taxonomy" id="878477"/>
    <lineage>
        <taxon>Eukaryota</taxon>
        <taxon>Sar</taxon>
        <taxon>Alveolata</taxon>
        <taxon>Dinophyceae</taxon>
        <taxon>Suessiales</taxon>
        <taxon>Symbiodiniaceae</taxon>
        <taxon>Symbiodinium</taxon>
    </lineage>
</organism>
<feature type="transmembrane region" description="Helical" evidence="1">
    <location>
        <begin position="144"/>
        <end position="163"/>
    </location>
</feature>
<keyword evidence="1" id="KW-1133">Transmembrane helix</keyword>
<evidence type="ECO:0008006" key="4">
    <source>
        <dbReference type="Google" id="ProtNLM"/>
    </source>
</evidence>
<name>A0A812PGQ9_9DINO</name>